<feature type="compositionally biased region" description="Low complexity" evidence="9">
    <location>
        <begin position="20"/>
        <end position="37"/>
    </location>
</feature>
<protein>
    <recommendedName>
        <fullName evidence="8">CASP-like protein</fullName>
    </recommendedName>
</protein>
<keyword evidence="6 8" id="KW-1133">Transmembrane helix</keyword>
<keyword evidence="5 8" id="KW-0812">Transmembrane</keyword>
<comment type="subunit">
    <text evidence="3 8">Homodimer and heterodimers.</text>
</comment>
<comment type="similarity">
    <text evidence="2 8">Belongs to the Casparian strip membrane proteins (CASP) family.</text>
</comment>
<gene>
    <name evidence="11" type="ORF">V6N11_036563</name>
</gene>
<feature type="compositionally biased region" description="Pro residues" evidence="9">
    <location>
        <begin position="93"/>
        <end position="103"/>
    </location>
</feature>
<dbReference type="Proteomes" id="UP001396334">
    <property type="component" value="Unassembled WGS sequence"/>
</dbReference>
<evidence type="ECO:0000256" key="5">
    <source>
        <dbReference type="ARBA" id="ARBA00022692"/>
    </source>
</evidence>
<evidence type="ECO:0000256" key="6">
    <source>
        <dbReference type="ARBA" id="ARBA00022989"/>
    </source>
</evidence>
<dbReference type="PANTHER" id="PTHR33573:SF50">
    <property type="entry name" value="CASP-LIKE PROTEIN 4A3"/>
    <property type="match status" value="1"/>
</dbReference>
<evidence type="ECO:0000256" key="9">
    <source>
        <dbReference type="SAM" id="MobiDB-lite"/>
    </source>
</evidence>
<comment type="subcellular location">
    <subcellularLocation>
        <location evidence="1 8">Cell membrane</location>
        <topology evidence="1 8">Multi-pass membrane protein</topology>
    </subcellularLocation>
</comment>
<evidence type="ECO:0000259" key="10">
    <source>
        <dbReference type="Pfam" id="PF04535"/>
    </source>
</evidence>
<evidence type="ECO:0000256" key="8">
    <source>
        <dbReference type="RuleBase" id="RU361233"/>
    </source>
</evidence>
<name>A0ABR2RAR9_9ROSI</name>
<sequence>METEAPKTKNRTLNDIMKRSSSSSSEILSPLHSPHSPFRSEHGDPDSAEPHKTPSHVSRMASPCKPPVDNCKALITVEKSTQLNSSSLSSLSPPLPPTTPPQQPLNSTVNRAVREEGSTMTTKKTEVNSGAGGGRGSRAVAAVLRRSKVKETVKMAALGFRLSEIVLCSISFSVWLLIKLQAGAVTLSIAIKNTAAVVGFVYAGFQAYALAYYLVAQKHVIRHHHRRHFDFSMDQASFFCMCRILVILAYLLLSAASAAATRVDEWQTSWGKDEFTEMASASVSMAFLAFIAFAFSSLLSGYELCTHESA</sequence>
<keyword evidence="4 8" id="KW-1003">Cell membrane</keyword>
<proteinExistence type="inferred from homology"/>
<feature type="transmembrane region" description="Helical" evidence="8">
    <location>
        <begin position="155"/>
        <end position="178"/>
    </location>
</feature>
<comment type="caution">
    <text evidence="11">The sequence shown here is derived from an EMBL/GenBank/DDBJ whole genome shotgun (WGS) entry which is preliminary data.</text>
</comment>
<evidence type="ECO:0000313" key="12">
    <source>
        <dbReference type="Proteomes" id="UP001396334"/>
    </source>
</evidence>
<evidence type="ECO:0000256" key="2">
    <source>
        <dbReference type="ARBA" id="ARBA00007651"/>
    </source>
</evidence>
<feature type="domain" description="Casparian strip membrane protein" evidence="10">
    <location>
        <begin position="152"/>
        <end position="292"/>
    </location>
</feature>
<feature type="compositionally biased region" description="Low complexity" evidence="9">
    <location>
        <begin position="82"/>
        <end position="92"/>
    </location>
</feature>
<feature type="transmembrane region" description="Helical" evidence="8">
    <location>
        <begin position="190"/>
        <end position="215"/>
    </location>
</feature>
<keyword evidence="7 8" id="KW-0472">Membrane</keyword>
<evidence type="ECO:0000256" key="3">
    <source>
        <dbReference type="ARBA" id="ARBA00011489"/>
    </source>
</evidence>
<dbReference type="EMBL" id="JBBPBN010000024">
    <property type="protein sequence ID" value="KAK9010046.1"/>
    <property type="molecule type" value="Genomic_DNA"/>
</dbReference>
<feature type="region of interest" description="Disordered" evidence="9">
    <location>
        <begin position="82"/>
        <end position="135"/>
    </location>
</feature>
<evidence type="ECO:0000256" key="1">
    <source>
        <dbReference type="ARBA" id="ARBA00004651"/>
    </source>
</evidence>
<evidence type="ECO:0000313" key="11">
    <source>
        <dbReference type="EMBL" id="KAK9010046.1"/>
    </source>
</evidence>
<dbReference type="InterPro" id="IPR006702">
    <property type="entry name" value="CASP_dom"/>
</dbReference>
<feature type="transmembrane region" description="Helical" evidence="8">
    <location>
        <begin position="279"/>
        <end position="299"/>
    </location>
</feature>
<dbReference type="Pfam" id="PF04535">
    <property type="entry name" value="CASP_dom"/>
    <property type="match status" value="1"/>
</dbReference>
<feature type="region of interest" description="Disordered" evidence="9">
    <location>
        <begin position="1"/>
        <end position="66"/>
    </location>
</feature>
<evidence type="ECO:0000256" key="7">
    <source>
        <dbReference type="ARBA" id="ARBA00023136"/>
    </source>
</evidence>
<keyword evidence="12" id="KW-1185">Reference proteome</keyword>
<feature type="compositionally biased region" description="Basic and acidic residues" evidence="9">
    <location>
        <begin position="38"/>
        <end position="52"/>
    </location>
</feature>
<evidence type="ECO:0000256" key="4">
    <source>
        <dbReference type="ARBA" id="ARBA00022475"/>
    </source>
</evidence>
<feature type="transmembrane region" description="Helical" evidence="8">
    <location>
        <begin position="236"/>
        <end position="259"/>
    </location>
</feature>
<organism evidence="11 12">
    <name type="scientific">Hibiscus sabdariffa</name>
    <name type="common">roselle</name>
    <dbReference type="NCBI Taxonomy" id="183260"/>
    <lineage>
        <taxon>Eukaryota</taxon>
        <taxon>Viridiplantae</taxon>
        <taxon>Streptophyta</taxon>
        <taxon>Embryophyta</taxon>
        <taxon>Tracheophyta</taxon>
        <taxon>Spermatophyta</taxon>
        <taxon>Magnoliopsida</taxon>
        <taxon>eudicotyledons</taxon>
        <taxon>Gunneridae</taxon>
        <taxon>Pentapetalae</taxon>
        <taxon>rosids</taxon>
        <taxon>malvids</taxon>
        <taxon>Malvales</taxon>
        <taxon>Malvaceae</taxon>
        <taxon>Malvoideae</taxon>
        <taxon>Hibiscus</taxon>
    </lineage>
</organism>
<reference evidence="11 12" key="1">
    <citation type="journal article" date="2024" name="G3 (Bethesda)">
        <title>Genome assembly of Hibiscus sabdariffa L. provides insights into metabolisms of medicinal natural products.</title>
        <authorList>
            <person name="Kim T."/>
        </authorList>
    </citation>
    <scope>NUCLEOTIDE SEQUENCE [LARGE SCALE GENOMIC DNA]</scope>
    <source>
        <strain evidence="11">TK-2024</strain>
        <tissue evidence="11">Old leaves</tissue>
    </source>
</reference>
<accession>A0ABR2RAR9</accession>
<dbReference type="PANTHER" id="PTHR33573">
    <property type="entry name" value="CASP-LIKE PROTEIN 4A4"/>
    <property type="match status" value="1"/>
</dbReference>